<proteinExistence type="predicted"/>
<dbReference type="EMBL" id="JAAMPT010000199">
    <property type="protein sequence ID" value="NMH24331.1"/>
    <property type="molecule type" value="Genomic_DNA"/>
</dbReference>
<dbReference type="RefSeq" id="WP_169522930.1">
    <property type="nucleotide sequence ID" value="NZ_JAAMPT010000199.1"/>
</dbReference>
<sequence length="582" mass="66815">MNNVIVNITKQESFVGEDGLDYIKVTKEILTPRKTYIKGLISGKYRGDKIPDDDEKSDLYDFEIYEAEVNCNSIDDFRKNLPFIFPNDFKNIDAKKKIKGKPFPKSKLPEVLPVIISTDNKTFGINVLEPKIFEFSVIRKLHQTEGNEVFGSFNAYITGFVFDYEKKGEEEIIGPISTPDFPPVLPDPIPCEKSDIETGKTETDGNYVRKEFKCKNHNDNIWGKWEYNGNKLGDSYHTNTGCLGDVIGIIGVILFLIFLIAILPGLGYFILFYLAILLISILAPYLKWIFRGLGVLLLILFVSSFVKLFTSNSSSYVPKPSIVDNSREKKETVNPIIENNSNKNEPNKTNNNDYLIKKYREWNDYDGNSYGGYYTLKMSDIKNAKSYKANLNVDLSTIRSYDEIIFNLKENDKNKLDGLYKLFDSIQAQNKLSKIKFAEMVVSFVQDIPYALVLEESCNPNLYDDRFIKNYLSNPNAKCCGYQRFGINTPIEFLYDLNGDCDTRTLLLYTVLSHYNYDVALMSSEFYKHSILGLNFPVNGLKYEYYNKEYVLWETTTPNSKPGIIPNEISNTNNWRISLKSK</sequence>
<comment type="caution">
    <text evidence="2">The sequence shown here is derived from an EMBL/GenBank/DDBJ whole genome shotgun (WGS) entry which is preliminary data.</text>
</comment>
<keyword evidence="1" id="KW-0812">Transmembrane</keyword>
<organism evidence="2 3">
    <name type="scientific">Flavobacterium solisilvae</name>
    <dbReference type="NCBI Taxonomy" id="1852019"/>
    <lineage>
        <taxon>Bacteria</taxon>
        <taxon>Pseudomonadati</taxon>
        <taxon>Bacteroidota</taxon>
        <taxon>Flavobacteriia</taxon>
        <taxon>Flavobacteriales</taxon>
        <taxon>Flavobacteriaceae</taxon>
        <taxon>Flavobacterium</taxon>
    </lineage>
</organism>
<evidence type="ECO:0000313" key="2">
    <source>
        <dbReference type="EMBL" id="NMH24331.1"/>
    </source>
</evidence>
<evidence type="ECO:0000313" key="3">
    <source>
        <dbReference type="Proteomes" id="UP000767947"/>
    </source>
</evidence>
<accession>A0ABX1QQE3</accession>
<feature type="transmembrane region" description="Helical" evidence="1">
    <location>
        <begin position="268"/>
        <end position="286"/>
    </location>
</feature>
<evidence type="ECO:0000256" key="1">
    <source>
        <dbReference type="SAM" id="Phobius"/>
    </source>
</evidence>
<reference evidence="2 3" key="1">
    <citation type="submission" date="2020-02" db="EMBL/GenBank/DDBJ databases">
        <title>Flavobacterium sp. genome.</title>
        <authorList>
            <person name="Jung H.S."/>
            <person name="Baek J.H."/>
            <person name="Jeon C.O."/>
        </authorList>
    </citation>
    <scope>NUCLEOTIDE SEQUENCE [LARGE SCALE GENOMIC DNA]</scope>
    <source>
        <strain evidence="2 3">SE-s27</strain>
    </source>
</reference>
<keyword evidence="1" id="KW-1133">Transmembrane helix</keyword>
<keyword evidence="1" id="KW-0472">Membrane</keyword>
<gene>
    <name evidence="2" type="ORF">G6042_03520</name>
</gene>
<feature type="transmembrane region" description="Helical" evidence="1">
    <location>
        <begin position="293"/>
        <end position="310"/>
    </location>
</feature>
<name>A0ABX1QQE3_9FLAO</name>
<dbReference type="Proteomes" id="UP000767947">
    <property type="component" value="Unassembled WGS sequence"/>
</dbReference>
<feature type="transmembrane region" description="Helical" evidence="1">
    <location>
        <begin position="242"/>
        <end position="262"/>
    </location>
</feature>
<protein>
    <submittedName>
        <fullName evidence="2">Uncharacterized protein</fullName>
    </submittedName>
</protein>
<keyword evidence="3" id="KW-1185">Reference proteome</keyword>